<protein>
    <submittedName>
        <fullName evidence="1">Uncharacterized protein</fullName>
    </submittedName>
</protein>
<evidence type="ECO:0000313" key="1">
    <source>
        <dbReference type="EMBL" id="KAJ3532335.1"/>
    </source>
</evidence>
<accession>A0ACC1S5E3</accession>
<gene>
    <name evidence="1" type="ORF">NM688_g7439</name>
</gene>
<dbReference type="EMBL" id="JANHOG010001738">
    <property type="protein sequence ID" value="KAJ3532335.1"/>
    <property type="molecule type" value="Genomic_DNA"/>
</dbReference>
<reference evidence="1" key="1">
    <citation type="submission" date="2022-07" db="EMBL/GenBank/DDBJ databases">
        <title>Genome Sequence of Phlebia brevispora.</title>
        <authorList>
            <person name="Buettner E."/>
        </authorList>
    </citation>
    <scope>NUCLEOTIDE SEQUENCE</scope>
    <source>
        <strain evidence="1">MPL23</strain>
    </source>
</reference>
<evidence type="ECO:0000313" key="2">
    <source>
        <dbReference type="Proteomes" id="UP001148662"/>
    </source>
</evidence>
<comment type="caution">
    <text evidence="1">The sequence shown here is derived from an EMBL/GenBank/DDBJ whole genome shotgun (WGS) entry which is preliminary data.</text>
</comment>
<keyword evidence="2" id="KW-1185">Reference proteome</keyword>
<name>A0ACC1S5E3_9APHY</name>
<organism evidence="1 2">
    <name type="scientific">Phlebia brevispora</name>
    <dbReference type="NCBI Taxonomy" id="194682"/>
    <lineage>
        <taxon>Eukaryota</taxon>
        <taxon>Fungi</taxon>
        <taxon>Dikarya</taxon>
        <taxon>Basidiomycota</taxon>
        <taxon>Agaricomycotina</taxon>
        <taxon>Agaricomycetes</taxon>
        <taxon>Polyporales</taxon>
        <taxon>Meruliaceae</taxon>
        <taxon>Phlebia</taxon>
    </lineage>
</organism>
<dbReference type="Proteomes" id="UP001148662">
    <property type="component" value="Unassembled WGS sequence"/>
</dbReference>
<sequence length="532" mass="59209">METSSTHTVDHGVGSKTSDPEDVGCMHDQSPSHVEETKEEADKMGNNLPTVDDAFQDMVNAAQKAELAQNDTTEAWAAVLKAMVEFDERLTKDWKDDLQNMLIFAGLFSAVATAFVIESYTWIQEDPADTSAQVLIQVSHQLSSLTLINGVLTFTAPPAVPPPFTPQPIYIRINMLWFLSLAMSLVAALLAIVIQQWMLVYQSSAYTSVQQAVRLRQLRYYAMRRWGVPWIVATVPILLQVALTLFFAGGWLFLQSLNKTVFTPYATLIAISLGALGGSFVASSISSRCPYKSPLSCAVSLILEIAPKITISIPLVLYWTFIFVACMILFILTFAFLITFWSLLLILFCVPFMLLCTPCILLSSESPSSWLIGTLRILYNLAPFSRMWSTLLNSIKSLRHLALHSLRTLRGDLKYASTGPTDYWHACERELVTRTDPGILDSKALSWVLPFLFKNEYSQLKHCLGGLSSPLQLEVIAEWIAQNVKLPTVANLATEQDPSSNLFGQVDSSALDQEFISHHLIDIIMDILPDLT</sequence>
<proteinExistence type="predicted"/>